<dbReference type="SUPFAM" id="SSF55166">
    <property type="entry name" value="Hedgehog/DD-peptidase"/>
    <property type="match status" value="1"/>
</dbReference>
<proteinExistence type="inferred from homology"/>
<keyword evidence="3" id="KW-0378">Hydrolase</keyword>
<dbReference type="RefSeq" id="WP_229933128.1">
    <property type="nucleotide sequence ID" value="NZ_CAJHOF010000012.1"/>
</dbReference>
<dbReference type="Pfam" id="PF12913">
    <property type="entry name" value="SH3_6"/>
    <property type="match status" value="1"/>
</dbReference>
<dbReference type="InterPro" id="IPR039561">
    <property type="entry name" value="Peptidase_M15C"/>
</dbReference>
<feature type="domain" description="SH3b1" evidence="6">
    <location>
        <begin position="143"/>
        <end position="195"/>
    </location>
</feature>
<evidence type="ECO:0008006" key="11">
    <source>
        <dbReference type="Google" id="ProtNLM"/>
    </source>
</evidence>
<dbReference type="InterPro" id="IPR026864">
    <property type="entry name" value="SH3b2-type_SH3"/>
</dbReference>
<evidence type="ECO:0000313" key="10">
    <source>
        <dbReference type="Proteomes" id="UP000789803"/>
    </source>
</evidence>
<dbReference type="EMBL" id="CAJHOF010000012">
    <property type="protein sequence ID" value="CAD7289087.1"/>
    <property type="molecule type" value="Genomic_DNA"/>
</dbReference>
<dbReference type="InterPro" id="IPR038765">
    <property type="entry name" value="Papain-like_cys_pep_sf"/>
</dbReference>
<dbReference type="InterPro" id="IPR039439">
    <property type="entry name" value="SH3b1_dom"/>
</dbReference>
<dbReference type="InterPro" id="IPR000064">
    <property type="entry name" value="NLP_P60_dom"/>
</dbReference>
<accession>A0ABN7KC75</accession>
<comment type="similarity">
    <text evidence="1">Belongs to the peptidase C40 family.</text>
</comment>
<feature type="domain" description="SH3b2-type SH3" evidence="7">
    <location>
        <begin position="204"/>
        <end position="244"/>
    </location>
</feature>
<evidence type="ECO:0000256" key="3">
    <source>
        <dbReference type="ARBA" id="ARBA00022801"/>
    </source>
</evidence>
<evidence type="ECO:0000259" key="5">
    <source>
        <dbReference type="Pfam" id="PF00877"/>
    </source>
</evidence>
<dbReference type="SUPFAM" id="SSF54001">
    <property type="entry name" value="Cysteine proteinases"/>
    <property type="match status" value="1"/>
</dbReference>
<dbReference type="Pfam" id="PF13539">
    <property type="entry name" value="Peptidase_M15_4"/>
    <property type="match status" value="1"/>
</dbReference>
<keyword evidence="2" id="KW-0645">Protease</keyword>
<feature type="domain" description="Peptidase M15C" evidence="8">
    <location>
        <begin position="586"/>
        <end position="648"/>
    </location>
</feature>
<evidence type="ECO:0000259" key="6">
    <source>
        <dbReference type="Pfam" id="PF12913"/>
    </source>
</evidence>
<dbReference type="Pfam" id="PF12914">
    <property type="entry name" value="SH3_7"/>
    <property type="match status" value="1"/>
</dbReference>
<evidence type="ECO:0000259" key="7">
    <source>
        <dbReference type="Pfam" id="PF12914"/>
    </source>
</evidence>
<dbReference type="Gene3D" id="3.90.1720.10">
    <property type="entry name" value="endopeptidase domain like (from Nostoc punctiforme)"/>
    <property type="match status" value="1"/>
</dbReference>
<protein>
    <recommendedName>
        <fullName evidence="11">Glycoside hydrolase</fullName>
    </recommendedName>
</protein>
<evidence type="ECO:0000313" key="9">
    <source>
        <dbReference type="EMBL" id="CAD7289087.1"/>
    </source>
</evidence>
<sequence length="656" mass="75446">MKNFIIYGFILIFLTACGTKNISKNNHLQDERIVLLELGDQNLSSLPKIDENIAFSGDELLKKRFRAYELKRDDKEMKDPFWAFSTYKYSVNKPRYGVNFRPLNKEWYDKHKINANVSKFLSVSKIAVTTANTSHRNFPTSEPMFYNPNTPGEGYPFDYLQNSTLSIGFVLFVSHFSKDGAWAFVRDDDVWGWVKADDIKILSQKEAQDYKNSKFLTITNDNMPVYDESGDFLFYARVGALLPYFYSDYDYFKGKIYTRSGLKVYKISKKHAFAYPLKFNQNNIEKVAKTLMSQPYGWGGMSELRDCSLMIKDFMSGFGIWLPRNSFSQAQQGRKIMLEGLNNDEKLSIIKQKAIAYRTLIHMPGHIMLYVGVRNNDVMVLHQSWGLKTKSNGRAMIGQTAITPIDIGKDKDYIDEQSLLISKAKSITILDTKRINDKILRLKHAYGVEVVGNYVLFDSGKQELFDDGKIKSLECENGADIEDMLGEYAALKPLSHAPSDVGRCRNYTLLGEIYGKNEADVMANLVDVVWLRDFVATKVKFNSKNGASKALQNVSDELNEMAKSDASILEFLTPLSGTFKWRNIAKTTRLSTHSYAIAIDINVAKSHYWQWHEKRENLIPEKIVHVFEKHGFIWGGRWEHFDTMHFEYRPELAFIK</sequence>
<organism evidence="9 10">
    <name type="scientific">Campylobacter majalis</name>
    <dbReference type="NCBI Taxonomy" id="2790656"/>
    <lineage>
        <taxon>Bacteria</taxon>
        <taxon>Pseudomonadati</taxon>
        <taxon>Campylobacterota</taxon>
        <taxon>Epsilonproteobacteria</taxon>
        <taxon>Campylobacterales</taxon>
        <taxon>Campylobacteraceae</taxon>
        <taxon>Campylobacter</taxon>
    </lineage>
</organism>
<gene>
    <name evidence="9" type="ORF">LMG7974_01336</name>
</gene>
<dbReference type="Proteomes" id="UP000789803">
    <property type="component" value="Unassembled WGS sequence"/>
</dbReference>
<evidence type="ECO:0000256" key="2">
    <source>
        <dbReference type="ARBA" id="ARBA00022670"/>
    </source>
</evidence>
<dbReference type="Gene3D" id="3.30.1380.10">
    <property type="match status" value="1"/>
</dbReference>
<dbReference type="PROSITE" id="PS51257">
    <property type="entry name" value="PROKAR_LIPOPROTEIN"/>
    <property type="match status" value="1"/>
</dbReference>
<evidence type="ECO:0000256" key="4">
    <source>
        <dbReference type="ARBA" id="ARBA00022807"/>
    </source>
</evidence>
<evidence type="ECO:0000256" key="1">
    <source>
        <dbReference type="ARBA" id="ARBA00007074"/>
    </source>
</evidence>
<dbReference type="InterPro" id="IPR009045">
    <property type="entry name" value="Zn_M74/Hedgehog-like"/>
</dbReference>
<keyword evidence="10" id="KW-1185">Reference proteome</keyword>
<name>A0ABN7KC75_9BACT</name>
<keyword evidence="4" id="KW-0788">Thiol protease</keyword>
<evidence type="ECO:0000259" key="8">
    <source>
        <dbReference type="Pfam" id="PF13539"/>
    </source>
</evidence>
<dbReference type="Pfam" id="PF00877">
    <property type="entry name" value="NLPC_P60"/>
    <property type="match status" value="1"/>
</dbReference>
<comment type="caution">
    <text evidence="9">The sequence shown here is derived from an EMBL/GenBank/DDBJ whole genome shotgun (WGS) entry which is preliminary data.</text>
</comment>
<reference evidence="9 10" key="1">
    <citation type="submission" date="2020-11" db="EMBL/GenBank/DDBJ databases">
        <authorList>
            <person name="Peeters C."/>
        </authorList>
    </citation>
    <scope>NUCLEOTIDE SEQUENCE [LARGE SCALE GENOMIC DNA]</scope>
    <source>
        <strain evidence="9 10">LMG 7974</strain>
    </source>
</reference>
<feature type="domain" description="NlpC/P60" evidence="5">
    <location>
        <begin position="294"/>
        <end position="382"/>
    </location>
</feature>